<feature type="domain" description="Gfo/Idh/MocA-like oxidoreductase N-terminal" evidence="3">
    <location>
        <begin position="12"/>
        <end position="128"/>
    </location>
</feature>
<gene>
    <name evidence="5" type="ORF">PROH_21135</name>
</gene>
<dbReference type="PANTHER" id="PTHR43818">
    <property type="entry name" value="BCDNA.GH03377"/>
    <property type="match status" value="1"/>
</dbReference>
<reference evidence="5" key="1">
    <citation type="submission" date="2012-04" db="EMBL/GenBank/DDBJ databases">
        <authorList>
            <person name="Borisov I.G."/>
            <person name="Ivanikova N.V."/>
            <person name="Pinevich A.V."/>
        </authorList>
    </citation>
    <scope>NUCLEOTIDE SEQUENCE</scope>
    <source>
        <strain evidence="5">CALU 1027</strain>
    </source>
</reference>
<dbReference type="GO" id="GO:0016491">
    <property type="term" value="F:oxidoreductase activity"/>
    <property type="evidence" value="ECO:0007669"/>
    <property type="project" value="UniProtKB-KW"/>
</dbReference>
<dbReference type="Gene3D" id="3.40.50.720">
    <property type="entry name" value="NAD(P)-binding Rossmann-like Domain"/>
    <property type="match status" value="1"/>
</dbReference>
<dbReference type="AlphaFoldDB" id="A0A0M2PPJ3"/>
<dbReference type="Pfam" id="PF02894">
    <property type="entry name" value="GFO_IDH_MocA_C"/>
    <property type="match status" value="1"/>
</dbReference>
<sequence>MSFAFPPARPLGVAVVGTGFGQKVHIPGLQTYPHTQVVAVYHRDPAQAQAIATAHQIPQACSSVEAIVALPQVEAVSLSTPPFLHFEMAKTILNAGKHLLLEKPTCLTADEARVLHDLAQAQGVVAVMDFEYRFVPQWQHLAQLLHQGYVGQPYLICVDWLMSSRLDPQRPWNWYAQRDQGGGALGALASHSFDYLSWLFGPVQRLQAHLSTAIPQRPDPTTGSLKPVTADDTCLLNLELGHDRSQGVPCQMAISSVSRQGRGHWLEVYGDRGTLILGSSNQKDYVHGFQLQGALGGDDLATLPTPPQFAFETTYGDGRLAPFMRVVDHWLRSIAQGRAESPNLRDGVYSQLLMDISQRSHQTGSWVTVPSLEEFLRV</sequence>
<dbReference type="STRING" id="317619.GCA_000332315_03097"/>
<evidence type="ECO:0000259" key="4">
    <source>
        <dbReference type="Pfam" id="PF02894"/>
    </source>
</evidence>
<dbReference type="EMBL" id="AJTX02000010">
    <property type="protein sequence ID" value="KKI98184.1"/>
    <property type="molecule type" value="Genomic_DNA"/>
</dbReference>
<protein>
    <submittedName>
        <fullName evidence="5">Oxidoreductase</fullName>
    </submittedName>
</protein>
<evidence type="ECO:0000313" key="5">
    <source>
        <dbReference type="EMBL" id="KKI98184.1"/>
    </source>
</evidence>
<dbReference type="Gene3D" id="3.30.360.10">
    <property type="entry name" value="Dihydrodipicolinate Reductase, domain 2"/>
    <property type="match status" value="1"/>
</dbReference>
<evidence type="ECO:0000313" key="6">
    <source>
        <dbReference type="Proteomes" id="UP000034681"/>
    </source>
</evidence>
<dbReference type="RefSeq" id="WP_017713349.1">
    <property type="nucleotide sequence ID" value="NZ_KB235939.1"/>
</dbReference>
<dbReference type="InterPro" id="IPR000683">
    <property type="entry name" value="Gfo/Idh/MocA-like_OxRdtase_N"/>
</dbReference>
<organism evidence="5 6">
    <name type="scientific">Prochlorothrix hollandica PCC 9006 = CALU 1027</name>
    <dbReference type="NCBI Taxonomy" id="317619"/>
    <lineage>
        <taxon>Bacteria</taxon>
        <taxon>Bacillati</taxon>
        <taxon>Cyanobacteriota</taxon>
        <taxon>Cyanophyceae</taxon>
        <taxon>Prochlorotrichales</taxon>
        <taxon>Prochlorotrichaceae</taxon>
        <taxon>Prochlorothrix</taxon>
    </lineage>
</organism>
<name>A0A0M2PPJ3_PROHO</name>
<feature type="domain" description="Gfo/Idh/MocA-like oxidoreductase C-terminal" evidence="4">
    <location>
        <begin position="143"/>
        <end position="369"/>
    </location>
</feature>
<comment type="similarity">
    <text evidence="1">Belongs to the Gfo/Idh/MocA family.</text>
</comment>
<dbReference type="Pfam" id="PF01408">
    <property type="entry name" value="GFO_IDH_MocA"/>
    <property type="match status" value="1"/>
</dbReference>
<evidence type="ECO:0000259" key="3">
    <source>
        <dbReference type="Pfam" id="PF01408"/>
    </source>
</evidence>
<dbReference type="Proteomes" id="UP000034681">
    <property type="component" value="Unassembled WGS sequence"/>
</dbReference>
<keyword evidence="6" id="KW-1185">Reference proteome</keyword>
<dbReference type="SUPFAM" id="SSF55347">
    <property type="entry name" value="Glyceraldehyde-3-phosphate dehydrogenase-like, C-terminal domain"/>
    <property type="match status" value="1"/>
</dbReference>
<evidence type="ECO:0000256" key="2">
    <source>
        <dbReference type="ARBA" id="ARBA00023002"/>
    </source>
</evidence>
<accession>A0A0M2PPJ3</accession>
<proteinExistence type="inferred from homology"/>
<dbReference type="InterPro" id="IPR004104">
    <property type="entry name" value="Gfo/Idh/MocA-like_OxRdtase_C"/>
</dbReference>
<evidence type="ECO:0000256" key="1">
    <source>
        <dbReference type="ARBA" id="ARBA00010928"/>
    </source>
</evidence>
<dbReference type="GO" id="GO:0000166">
    <property type="term" value="F:nucleotide binding"/>
    <property type="evidence" value="ECO:0007669"/>
    <property type="project" value="InterPro"/>
</dbReference>
<keyword evidence="2" id="KW-0560">Oxidoreductase</keyword>
<dbReference type="SUPFAM" id="SSF51735">
    <property type="entry name" value="NAD(P)-binding Rossmann-fold domains"/>
    <property type="match status" value="1"/>
</dbReference>
<dbReference type="eggNOG" id="COG0673">
    <property type="taxonomic scope" value="Bacteria"/>
</dbReference>
<dbReference type="InterPro" id="IPR050463">
    <property type="entry name" value="Gfo/Idh/MocA_oxidrdct_glycsds"/>
</dbReference>
<comment type="caution">
    <text evidence="5">The sequence shown here is derived from an EMBL/GenBank/DDBJ whole genome shotgun (WGS) entry which is preliminary data.</text>
</comment>
<dbReference type="PANTHER" id="PTHR43818:SF11">
    <property type="entry name" value="BCDNA.GH03377"/>
    <property type="match status" value="1"/>
</dbReference>
<dbReference type="OrthoDB" id="9815825at2"/>
<dbReference type="InterPro" id="IPR036291">
    <property type="entry name" value="NAD(P)-bd_dom_sf"/>
</dbReference>